<dbReference type="Proteomes" id="UP001296776">
    <property type="component" value="Unassembled WGS sequence"/>
</dbReference>
<reference evidence="1" key="1">
    <citation type="submission" date="2017-08" db="EMBL/GenBank/DDBJ databases">
        <authorList>
            <person name="Imhoff J.F."/>
            <person name="Rahn T."/>
            <person name="Kuenzel S."/>
            <person name="Neulinger S.C."/>
        </authorList>
    </citation>
    <scope>NUCLEOTIDE SEQUENCE</scope>
    <source>
        <strain evidence="1">DSM 11080</strain>
    </source>
</reference>
<proteinExistence type="predicted"/>
<evidence type="ECO:0000313" key="1">
    <source>
        <dbReference type="EMBL" id="MBK1704930.1"/>
    </source>
</evidence>
<dbReference type="AlphaFoldDB" id="A0AAJ0XAA1"/>
<dbReference type="Pfam" id="PF09720">
    <property type="entry name" value="Unstab_antitox"/>
    <property type="match status" value="1"/>
</dbReference>
<dbReference type="EMBL" id="NRSJ01000016">
    <property type="protein sequence ID" value="MBK1704930.1"/>
    <property type="molecule type" value="Genomic_DNA"/>
</dbReference>
<keyword evidence="2" id="KW-1185">Reference proteome</keyword>
<comment type="caution">
    <text evidence="1">The sequence shown here is derived from an EMBL/GenBank/DDBJ whole genome shotgun (WGS) entry which is preliminary data.</text>
</comment>
<name>A0AAJ0XAA1_9GAMM</name>
<dbReference type="InterPro" id="IPR013406">
    <property type="entry name" value="CHP02574_addiction_mod"/>
</dbReference>
<evidence type="ECO:0000313" key="2">
    <source>
        <dbReference type="Proteomes" id="UP001296776"/>
    </source>
</evidence>
<reference evidence="1" key="2">
    <citation type="journal article" date="2020" name="Microorganisms">
        <title>Osmotic Adaptation and Compatible Solute Biosynthesis of Phototrophic Bacteria as Revealed from Genome Analyses.</title>
        <authorList>
            <person name="Imhoff J.F."/>
            <person name="Rahn T."/>
            <person name="Kunzel S."/>
            <person name="Keller A."/>
            <person name="Neulinger S.C."/>
        </authorList>
    </citation>
    <scope>NUCLEOTIDE SEQUENCE</scope>
    <source>
        <strain evidence="1">DSM 11080</strain>
    </source>
</reference>
<gene>
    <name evidence="1" type="ORF">CKO40_10370</name>
</gene>
<sequence>MKLDLPLDQMSTEDKLQAMEVLWESLSRDAGEIASPAWHGEVLAERLGALERGEVEFEDLNEVKRKIRRQIS</sequence>
<dbReference type="RefSeq" id="WP_200346142.1">
    <property type="nucleotide sequence ID" value="NZ_NRSJ01000016.1"/>
</dbReference>
<organism evidence="1 2">
    <name type="scientific">Halochromatium glycolicum</name>
    <dbReference type="NCBI Taxonomy" id="85075"/>
    <lineage>
        <taxon>Bacteria</taxon>
        <taxon>Pseudomonadati</taxon>
        <taxon>Pseudomonadota</taxon>
        <taxon>Gammaproteobacteria</taxon>
        <taxon>Chromatiales</taxon>
        <taxon>Chromatiaceae</taxon>
        <taxon>Halochromatium</taxon>
    </lineage>
</organism>
<protein>
    <recommendedName>
        <fullName evidence="3">Addiction module antitoxin RelB</fullName>
    </recommendedName>
</protein>
<accession>A0AAJ0XAA1</accession>
<evidence type="ECO:0008006" key="3">
    <source>
        <dbReference type="Google" id="ProtNLM"/>
    </source>
</evidence>